<evidence type="ECO:0000256" key="11">
    <source>
        <dbReference type="ARBA" id="ARBA00023136"/>
    </source>
</evidence>
<gene>
    <name evidence="12 14" type="primary">ubiA</name>
    <name evidence="14" type="ORF">NCTC11112_02393</name>
</gene>
<keyword evidence="4 12" id="KW-1003">Cell membrane</keyword>
<keyword evidence="7 12" id="KW-0831">Ubiquinone biosynthesis</keyword>
<dbReference type="GO" id="GO:0008412">
    <property type="term" value="F:4-hydroxybenzoate polyprenyltransferase activity"/>
    <property type="evidence" value="ECO:0007669"/>
    <property type="project" value="UniProtKB-UniRule"/>
</dbReference>
<keyword evidence="10 12" id="KW-1133">Transmembrane helix</keyword>
<organism evidence="14 15">
    <name type="scientific">Escherichia coli</name>
    <dbReference type="NCBI Taxonomy" id="562"/>
    <lineage>
        <taxon>Bacteria</taxon>
        <taxon>Pseudomonadati</taxon>
        <taxon>Pseudomonadota</taxon>
        <taxon>Gammaproteobacteria</taxon>
        <taxon>Enterobacterales</taxon>
        <taxon>Enterobacteriaceae</taxon>
        <taxon>Escherichia</taxon>
    </lineage>
</organism>
<evidence type="ECO:0000256" key="10">
    <source>
        <dbReference type="ARBA" id="ARBA00022989"/>
    </source>
</evidence>
<dbReference type="Gene3D" id="1.20.120.1780">
    <property type="entry name" value="UbiA prenyltransferase"/>
    <property type="match status" value="1"/>
</dbReference>
<dbReference type="InterPro" id="IPR030470">
    <property type="entry name" value="UbiA_prenylTrfase_CS"/>
</dbReference>
<feature type="transmembrane region" description="Helical" evidence="12">
    <location>
        <begin position="246"/>
        <end position="265"/>
    </location>
</feature>
<feature type="transmembrane region" description="Helical" evidence="12">
    <location>
        <begin position="135"/>
        <end position="168"/>
    </location>
</feature>
<comment type="catalytic activity">
    <reaction evidence="12">
        <text>all-trans-octaprenyl diphosphate + 4-hydroxybenzoate = 4-hydroxy-3-(all-trans-octaprenyl)benzoate + diphosphate</text>
        <dbReference type="Rhea" id="RHEA:27782"/>
        <dbReference type="ChEBI" id="CHEBI:1617"/>
        <dbReference type="ChEBI" id="CHEBI:17879"/>
        <dbReference type="ChEBI" id="CHEBI:33019"/>
        <dbReference type="ChEBI" id="CHEBI:57711"/>
        <dbReference type="EC" id="2.5.1.39"/>
    </reaction>
</comment>
<reference evidence="14 15" key="1">
    <citation type="submission" date="2018-06" db="EMBL/GenBank/DDBJ databases">
        <authorList>
            <consortium name="Pathogen Informatics"/>
            <person name="Doyle S."/>
        </authorList>
    </citation>
    <scope>NUCLEOTIDE SEQUENCE [LARGE SCALE GENOMIC DNA]</scope>
    <source>
        <strain evidence="14 15">NCTC11112</strain>
    </source>
</reference>
<dbReference type="CDD" id="cd13959">
    <property type="entry name" value="PT_UbiA_COQ2"/>
    <property type="match status" value="1"/>
</dbReference>
<evidence type="ECO:0000256" key="5">
    <source>
        <dbReference type="ARBA" id="ARBA00022519"/>
    </source>
</evidence>
<dbReference type="PANTHER" id="PTHR11048">
    <property type="entry name" value="PRENYLTRANSFERASES"/>
    <property type="match status" value="1"/>
</dbReference>
<feature type="transmembrane region" description="Helical" evidence="12">
    <location>
        <begin position="82"/>
        <end position="106"/>
    </location>
</feature>
<keyword evidence="8 12" id="KW-0812">Transmembrane</keyword>
<feature type="transmembrane region" description="Helical" evidence="12">
    <location>
        <begin position="271"/>
        <end position="288"/>
    </location>
</feature>
<dbReference type="PROSITE" id="PS00943">
    <property type="entry name" value="UBIA"/>
    <property type="match status" value="1"/>
</dbReference>
<evidence type="ECO:0000256" key="9">
    <source>
        <dbReference type="ARBA" id="ARBA00022842"/>
    </source>
</evidence>
<evidence type="ECO:0000313" key="14">
    <source>
        <dbReference type="EMBL" id="STG51909.1"/>
    </source>
</evidence>
<comment type="pathway">
    <text evidence="12">Cofactor biosynthesis; ubiquinone biosynthesis.</text>
</comment>
<dbReference type="FunFam" id="1.10.357.140:FF:000002">
    <property type="entry name" value="4-hydroxybenzoate octaprenyltransferase"/>
    <property type="match status" value="1"/>
</dbReference>
<evidence type="ECO:0000256" key="13">
    <source>
        <dbReference type="NCBIfam" id="TIGR01474"/>
    </source>
</evidence>
<dbReference type="AlphaFoldDB" id="A0A376MN75"/>
<dbReference type="HAMAP" id="MF_01635">
    <property type="entry name" value="UbiA"/>
    <property type="match status" value="1"/>
</dbReference>
<dbReference type="NCBIfam" id="TIGR01474">
    <property type="entry name" value="ubiA_proteo"/>
    <property type="match status" value="1"/>
</dbReference>
<dbReference type="Gene3D" id="1.10.357.140">
    <property type="entry name" value="UbiA prenyltransferase"/>
    <property type="match status" value="1"/>
</dbReference>
<feature type="transmembrane region" description="Helical" evidence="12">
    <location>
        <begin position="188"/>
        <end position="218"/>
    </location>
</feature>
<keyword evidence="9 12" id="KW-0460">Magnesium</keyword>
<keyword evidence="5 12" id="KW-0997">Cell inner membrane</keyword>
<keyword evidence="6 12" id="KW-0808">Transferase</keyword>
<evidence type="ECO:0000256" key="12">
    <source>
        <dbReference type="HAMAP-Rule" id="MF_01635"/>
    </source>
</evidence>
<evidence type="ECO:0000256" key="6">
    <source>
        <dbReference type="ARBA" id="ARBA00022679"/>
    </source>
</evidence>
<evidence type="ECO:0000256" key="7">
    <source>
        <dbReference type="ARBA" id="ARBA00022688"/>
    </source>
</evidence>
<dbReference type="InterPro" id="IPR006370">
    <property type="entry name" value="HB_polyprenyltransferase-like"/>
</dbReference>
<feature type="transmembrane region" description="Helical" evidence="12">
    <location>
        <begin position="59"/>
        <end position="76"/>
    </location>
</feature>
<dbReference type="EMBL" id="UGAW01000001">
    <property type="protein sequence ID" value="STG51909.1"/>
    <property type="molecule type" value="Genomic_DNA"/>
</dbReference>
<dbReference type="EC" id="2.5.1.39" evidence="12 13"/>
<dbReference type="InterPro" id="IPR044878">
    <property type="entry name" value="UbiA_sf"/>
</dbReference>
<accession>A0A376MN75</accession>
<comment type="subcellular location">
    <subcellularLocation>
        <location evidence="12">Cell inner membrane</location>
        <topology evidence="12">Multi-pass membrane protein</topology>
    </subcellularLocation>
    <subcellularLocation>
        <location evidence="2">Membrane</location>
        <topology evidence="2">Multi-pass membrane protein</topology>
    </subcellularLocation>
</comment>
<name>A0A376MN75_ECOLX</name>
<feature type="transmembrane region" description="Helical" evidence="12">
    <location>
        <begin position="309"/>
        <end position="325"/>
    </location>
</feature>
<dbReference type="UniPathway" id="UPA00232"/>
<dbReference type="Proteomes" id="UP000254817">
    <property type="component" value="Unassembled WGS sequence"/>
</dbReference>
<dbReference type="InterPro" id="IPR039653">
    <property type="entry name" value="Prenyltransferase"/>
</dbReference>
<comment type="cofactor">
    <cofactor evidence="1 12">
        <name>Mg(2+)</name>
        <dbReference type="ChEBI" id="CHEBI:18420"/>
    </cofactor>
</comment>
<evidence type="ECO:0000256" key="2">
    <source>
        <dbReference type="ARBA" id="ARBA00004141"/>
    </source>
</evidence>
<dbReference type="FunFam" id="1.20.120.1780:FF:000001">
    <property type="entry name" value="4-hydroxybenzoate octaprenyltransferase"/>
    <property type="match status" value="1"/>
</dbReference>
<evidence type="ECO:0000256" key="4">
    <source>
        <dbReference type="ARBA" id="ARBA00022475"/>
    </source>
</evidence>
<dbReference type="Pfam" id="PF01040">
    <property type="entry name" value="UbiA"/>
    <property type="match status" value="1"/>
</dbReference>
<dbReference type="PANTHER" id="PTHR11048:SF28">
    <property type="entry name" value="4-HYDROXYBENZOATE POLYPRENYLTRANSFERASE, MITOCHONDRIAL"/>
    <property type="match status" value="1"/>
</dbReference>
<protein>
    <recommendedName>
        <fullName evidence="12 13">4-hydroxybenzoate octaprenyltransferase</fullName>
        <ecNumber evidence="12 13">2.5.1.39</ecNumber>
    </recommendedName>
    <alternativeName>
        <fullName evidence="12">4-HB polyprenyltransferase</fullName>
    </alternativeName>
</protein>
<evidence type="ECO:0000256" key="1">
    <source>
        <dbReference type="ARBA" id="ARBA00001946"/>
    </source>
</evidence>
<dbReference type="GO" id="GO:0005886">
    <property type="term" value="C:plasma membrane"/>
    <property type="evidence" value="ECO:0007669"/>
    <property type="project" value="UniProtKB-SubCell"/>
</dbReference>
<sequence>MPDCGGDVPGLRLSGKPLLLTELFFTGVTVVLRGKNMEWSLTQNKLLAFHRLMRTDKPIGALLLLWPTLWALWVATPGVPQLWILAVFVAGVWLMRAAGCVVNDYADRKFDGHVKRTANRPLPSGAVTEKEARALFVVLVLISFLLVLTLNTMTILLSIAALALAWVYPFMKRYTHLPQVVLGAAFGWSIPMAFAAVSESVPLSCWLMFLANILWAVAYDTQYAMVDRDDDVKIGIKSTAILFGQYDKLIIGILQIGVLALMAIIGELNGLGWGYYWSILVAGALFVYQQKLIANREREACFKAFMNNNYVGLVLFLGLAMSYWHF</sequence>
<proteinExistence type="inferred from homology"/>
<keyword evidence="11 12" id="KW-0472">Membrane</keyword>
<evidence type="ECO:0000313" key="15">
    <source>
        <dbReference type="Proteomes" id="UP000254817"/>
    </source>
</evidence>
<dbReference type="InterPro" id="IPR000537">
    <property type="entry name" value="UbiA_prenyltransferase"/>
</dbReference>
<comment type="similarity">
    <text evidence="3 12">Belongs to the UbiA prenyltransferase family.</text>
</comment>
<dbReference type="GO" id="GO:0006744">
    <property type="term" value="P:ubiquinone biosynthetic process"/>
    <property type="evidence" value="ECO:0007669"/>
    <property type="project" value="UniProtKB-UniRule"/>
</dbReference>
<evidence type="ECO:0000256" key="8">
    <source>
        <dbReference type="ARBA" id="ARBA00022692"/>
    </source>
</evidence>
<evidence type="ECO:0000256" key="3">
    <source>
        <dbReference type="ARBA" id="ARBA00005985"/>
    </source>
</evidence>
<comment type="function">
    <text evidence="12">Catalyzes the prenylation of para-hydroxybenzoate (PHB) with an all-trans polyprenyl group. Mediates the second step in the final reaction sequence of ubiquinone-8 (UQ-8) biosynthesis, which is the condensation of the polyisoprenoid side chain with PHB, generating the first membrane-bound Q intermediate 3-octaprenyl-4-hydroxybenzoate.</text>
</comment>